<comment type="subcellular location">
    <subcellularLocation>
        <location evidence="1">Cytoplasm</location>
        <location evidence="1">Cytoskeleton</location>
        <location evidence="1">Microtubule organizing center</location>
        <location evidence="1">Centrosome</location>
    </subcellularLocation>
</comment>
<protein>
    <recommendedName>
        <fullName evidence="5">Cilia-and flagella-associated protein 96</fullName>
    </recommendedName>
</protein>
<dbReference type="Pfam" id="PF15239">
    <property type="entry name" value="CFAP96-like"/>
    <property type="match status" value="1"/>
</dbReference>
<feature type="region of interest" description="Disordered" evidence="6">
    <location>
        <begin position="30"/>
        <end position="60"/>
    </location>
</feature>
<gene>
    <name evidence="7" type="ORF">DUNSADRAFT_10362</name>
</gene>
<evidence type="ECO:0000256" key="3">
    <source>
        <dbReference type="ARBA" id="ARBA00023212"/>
    </source>
</evidence>
<proteinExistence type="inferred from homology"/>
<dbReference type="EMBL" id="MU069473">
    <property type="protein sequence ID" value="KAF5841925.1"/>
    <property type="molecule type" value="Genomic_DNA"/>
</dbReference>
<name>A0ABQ7H4Z1_DUNSA</name>
<dbReference type="PANTHER" id="PTHR31144">
    <property type="entry name" value="UPF0602 PROTEIN C4ORF47"/>
    <property type="match status" value="1"/>
</dbReference>
<keyword evidence="2" id="KW-0963">Cytoplasm</keyword>
<sequence>MNNNRLDEAALSAGGKGVFSKPSYITIGSKEKPEEYDKKLPVRSSEKGKQLSTVPPKEGKTIDAFFEKKHNWINDGDPYQDRWRYKDSKQEKKKGFLTSDFSKRDEFSNVIRTGQWREQLQHEDKFSRKAIQMFSETAGVNPGAQTQGHDEPERFLYDLVFDKDDPNFIGASKTHRDTKNRTMQSKDRNLGQTMTTNALTYTPPQDFVKPDYARKPVVRDTFYRGTNVFFPSSCSSDPST</sequence>
<accession>A0ABQ7H4Z1</accession>
<dbReference type="InterPro" id="IPR029358">
    <property type="entry name" value="CFAP96"/>
</dbReference>
<evidence type="ECO:0000256" key="4">
    <source>
        <dbReference type="ARBA" id="ARBA00035656"/>
    </source>
</evidence>
<organism evidence="7 8">
    <name type="scientific">Dunaliella salina</name>
    <name type="common">Green alga</name>
    <name type="synonym">Protococcus salinus</name>
    <dbReference type="NCBI Taxonomy" id="3046"/>
    <lineage>
        <taxon>Eukaryota</taxon>
        <taxon>Viridiplantae</taxon>
        <taxon>Chlorophyta</taxon>
        <taxon>core chlorophytes</taxon>
        <taxon>Chlorophyceae</taxon>
        <taxon>CS clade</taxon>
        <taxon>Chlamydomonadales</taxon>
        <taxon>Dunaliellaceae</taxon>
        <taxon>Dunaliella</taxon>
    </lineage>
</organism>
<evidence type="ECO:0000313" key="8">
    <source>
        <dbReference type="Proteomes" id="UP000815325"/>
    </source>
</evidence>
<evidence type="ECO:0000256" key="2">
    <source>
        <dbReference type="ARBA" id="ARBA00022490"/>
    </source>
</evidence>
<dbReference type="Proteomes" id="UP000815325">
    <property type="component" value="Unassembled WGS sequence"/>
</dbReference>
<comment type="caution">
    <text evidence="7">The sequence shown here is derived from an EMBL/GenBank/DDBJ whole genome shotgun (WGS) entry which is preliminary data.</text>
</comment>
<feature type="compositionally biased region" description="Basic and acidic residues" evidence="6">
    <location>
        <begin position="30"/>
        <end position="49"/>
    </location>
</feature>
<keyword evidence="8" id="KW-1185">Reference proteome</keyword>
<comment type="similarity">
    <text evidence="4">Belongs to the CFAP96 family.</text>
</comment>
<evidence type="ECO:0000256" key="5">
    <source>
        <dbReference type="ARBA" id="ARBA00035693"/>
    </source>
</evidence>
<reference evidence="7" key="1">
    <citation type="submission" date="2017-08" db="EMBL/GenBank/DDBJ databases">
        <authorList>
            <person name="Polle J.E."/>
            <person name="Barry K."/>
            <person name="Cushman J."/>
            <person name="Schmutz J."/>
            <person name="Tran D."/>
            <person name="Hathwaick L.T."/>
            <person name="Yim W.C."/>
            <person name="Jenkins J."/>
            <person name="Mckie-Krisberg Z.M."/>
            <person name="Prochnik S."/>
            <person name="Lindquist E."/>
            <person name="Dockter R.B."/>
            <person name="Adam C."/>
            <person name="Molina H."/>
            <person name="Bunkerborg J."/>
            <person name="Jin E."/>
            <person name="Buchheim M."/>
            <person name="Magnuson J."/>
        </authorList>
    </citation>
    <scope>NUCLEOTIDE SEQUENCE</scope>
    <source>
        <strain evidence="7">CCAP 19/18</strain>
    </source>
</reference>
<dbReference type="PANTHER" id="PTHR31144:SF1">
    <property type="entry name" value="UPF0602 PROTEIN C4ORF47"/>
    <property type="match status" value="1"/>
</dbReference>
<evidence type="ECO:0000256" key="6">
    <source>
        <dbReference type="SAM" id="MobiDB-lite"/>
    </source>
</evidence>
<evidence type="ECO:0000313" key="7">
    <source>
        <dbReference type="EMBL" id="KAF5841925.1"/>
    </source>
</evidence>
<keyword evidence="3" id="KW-0206">Cytoskeleton</keyword>
<evidence type="ECO:0000256" key="1">
    <source>
        <dbReference type="ARBA" id="ARBA00004300"/>
    </source>
</evidence>